<comment type="similarity">
    <text evidence="3">Belongs to the HARBI1 family.</text>
</comment>
<dbReference type="OrthoDB" id="1851308at2759"/>
<dbReference type="Pfam" id="PF26138">
    <property type="entry name" value="DUF8040"/>
    <property type="match status" value="1"/>
</dbReference>
<gene>
    <name evidence="10" type="ORF">CKAN_00253900</name>
</gene>
<dbReference type="InterPro" id="IPR058353">
    <property type="entry name" value="DUF8040"/>
</dbReference>
<dbReference type="GO" id="GO:0005634">
    <property type="term" value="C:nucleus"/>
    <property type="evidence" value="ECO:0007669"/>
    <property type="project" value="UniProtKB-SubCell"/>
</dbReference>
<comment type="subcellular location">
    <subcellularLocation>
        <location evidence="2">Nucleus</location>
    </subcellularLocation>
</comment>
<reference evidence="10 11" key="1">
    <citation type="journal article" date="2019" name="Nat. Plants">
        <title>Stout camphor tree genome fills gaps in understanding of flowering plant genome evolution.</title>
        <authorList>
            <person name="Chaw S.M."/>
            <person name="Liu Y.C."/>
            <person name="Wu Y.W."/>
            <person name="Wang H.Y."/>
            <person name="Lin C.I."/>
            <person name="Wu C.S."/>
            <person name="Ke H.M."/>
            <person name="Chang L.Y."/>
            <person name="Hsu C.Y."/>
            <person name="Yang H.T."/>
            <person name="Sudianto E."/>
            <person name="Hsu M.H."/>
            <person name="Wu K.P."/>
            <person name="Wang L.N."/>
            <person name="Leebens-Mack J.H."/>
            <person name="Tsai I.J."/>
        </authorList>
    </citation>
    <scope>NUCLEOTIDE SEQUENCE [LARGE SCALE GENOMIC DNA]</scope>
    <source>
        <strain evidence="11">cv. Chaw 1501</strain>
        <tissue evidence="10">Young leaves</tissue>
    </source>
</reference>
<evidence type="ECO:0000259" key="8">
    <source>
        <dbReference type="Pfam" id="PF13359"/>
    </source>
</evidence>
<evidence type="ECO:0000256" key="3">
    <source>
        <dbReference type="ARBA" id="ARBA00006958"/>
    </source>
</evidence>
<evidence type="ECO:0000256" key="2">
    <source>
        <dbReference type="ARBA" id="ARBA00004123"/>
    </source>
</evidence>
<dbReference type="GO" id="GO:0016787">
    <property type="term" value="F:hydrolase activity"/>
    <property type="evidence" value="ECO:0007669"/>
    <property type="project" value="UniProtKB-KW"/>
</dbReference>
<dbReference type="AlphaFoldDB" id="A0A443N6R2"/>
<comment type="cofactor">
    <cofactor evidence="1">
        <name>a divalent metal cation</name>
        <dbReference type="ChEBI" id="CHEBI:60240"/>
    </cofactor>
</comment>
<evidence type="ECO:0000313" key="10">
    <source>
        <dbReference type="EMBL" id="RWR74219.1"/>
    </source>
</evidence>
<dbReference type="PANTHER" id="PTHR22930:SF268">
    <property type="entry name" value="NUCLEASE HARBI1"/>
    <property type="match status" value="1"/>
</dbReference>
<name>A0A443N6R2_9MAGN</name>
<accession>A0A443N6R2</accession>
<keyword evidence="6" id="KW-0378">Hydrolase</keyword>
<dbReference type="InterPro" id="IPR045249">
    <property type="entry name" value="HARBI1-like"/>
</dbReference>
<keyword evidence="7" id="KW-0539">Nucleus</keyword>
<dbReference type="GO" id="GO:0046872">
    <property type="term" value="F:metal ion binding"/>
    <property type="evidence" value="ECO:0007669"/>
    <property type="project" value="UniProtKB-KW"/>
</dbReference>
<evidence type="ECO:0000256" key="1">
    <source>
        <dbReference type="ARBA" id="ARBA00001968"/>
    </source>
</evidence>
<keyword evidence="11" id="KW-1185">Reference proteome</keyword>
<keyword evidence="4" id="KW-0540">Nuclease</keyword>
<feature type="domain" description="DDE Tnp4" evidence="8">
    <location>
        <begin position="195"/>
        <end position="356"/>
    </location>
</feature>
<feature type="domain" description="DUF8040" evidence="9">
    <location>
        <begin position="73"/>
        <end position="159"/>
    </location>
</feature>
<evidence type="ECO:0000256" key="5">
    <source>
        <dbReference type="ARBA" id="ARBA00022723"/>
    </source>
</evidence>
<dbReference type="EMBL" id="QPKB01000001">
    <property type="protein sequence ID" value="RWR74219.1"/>
    <property type="molecule type" value="Genomic_DNA"/>
</dbReference>
<dbReference type="InterPro" id="IPR027806">
    <property type="entry name" value="HARBI1_dom"/>
</dbReference>
<protein>
    <submittedName>
        <fullName evidence="10">Protein ALP1-like protein</fullName>
    </submittedName>
</protein>
<dbReference type="Proteomes" id="UP000283530">
    <property type="component" value="Unassembled WGS sequence"/>
</dbReference>
<evidence type="ECO:0000259" key="9">
    <source>
        <dbReference type="Pfam" id="PF26138"/>
    </source>
</evidence>
<evidence type="ECO:0000256" key="6">
    <source>
        <dbReference type="ARBA" id="ARBA00022801"/>
    </source>
</evidence>
<evidence type="ECO:0000256" key="4">
    <source>
        <dbReference type="ARBA" id="ARBA00022722"/>
    </source>
</evidence>
<comment type="caution">
    <text evidence="10">The sequence shown here is derived from an EMBL/GenBank/DDBJ whole genome shotgun (WGS) entry which is preliminary data.</text>
</comment>
<evidence type="ECO:0000313" key="11">
    <source>
        <dbReference type="Proteomes" id="UP000283530"/>
    </source>
</evidence>
<dbReference type="PANTHER" id="PTHR22930">
    <property type="match status" value="1"/>
</dbReference>
<dbReference type="GO" id="GO:0004518">
    <property type="term" value="F:nuclease activity"/>
    <property type="evidence" value="ECO:0007669"/>
    <property type="project" value="UniProtKB-KW"/>
</dbReference>
<sequence length="414" mass="48022">MEPKSQELLEFLYVRMREHHRVVERWEQRRRTAIVQLVCNVVHLLAIWHSFNQIRDMPVRNDMIGRSNVRRQVMSHLMENERICRDVLQMNPSAFAALCDKLRSTGLLKDFSRSTIEEQVAKFLHVLGQNWKYRAIGCYFCRSSETISRHFHNVLRAIISLENQFLKQSYGIDVAPQILHSSRFDPYFKDCIGAIDGTHVRVKVSRADAPRFRGRKDWPTQNVLAACSFDMRFTYVLPGWEGTASDSRIMRNALVRQNKLIIPQGKFFLVDAGFMLKSGLITPYRGVRYHLKEYSSHEPENEKELFNLRHASLRNVIERAFGVLKKRFPIIASGNESYFSVDTTSEIILACCILHNFLMGVDPDEHLIHEVDRELQNGPIVNSREGPTVADEDSRLGAALRDNIAARMWNDYNK</sequence>
<evidence type="ECO:0000256" key="7">
    <source>
        <dbReference type="ARBA" id="ARBA00023242"/>
    </source>
</evidence>
<dbReference type="Pfam" id="PF13359">
    <property type="entry name" value="DDE_Tnp_4"/>
    <property type="match status" value="1"/>
</dbReference>
<proteinExistence type="inferred from homology"/>
<organism evidence="10 11">
    <name type="scientific">Cinnamomum micranthum f. kanehirae</name>
    <dbReference type="NCBI Taxonomy" id="337451"/>
    <lineage>
        <taxon>Eukaryota</taxon>
        <taxon>Viridiplantae</taxon>
        <taxon>Streptophyta</taxon>
        <taxon>Embryophyta</taxon>
        <taxon>Tracheophyta</taxon>
        <taxon>Spermatophyta</taxon>
        <taxon>Magnoliopsida</taxon>
        <taxon>Magnoliidae</taxon>
        <taxon>Laurales</taxon>
        <taxon>Lauraceae</taxon>
        <taxon>Cinnamomum</taxon>
    </lineage>
</organism>
<keyword evidence="5" id="KW-0479">Metal-binding</keyword>